<evidence type="ECO:0000313" key="4">
    <source>
        <dbReference type="Proteomes" id="UP000095284"/>
    </source>
</evidence>
<feature type="transmembrane region" description="Helical" evidence="1">
    <location>
        <begin position="292"/>
        <end position="309"/>
    </location>
</feature>
<dbReference type="Pfam" id="PF01757">
    <property type="entry name" value="Acyl_transf_3"/>
    <property type="match status" value="1"/>
</dbReference>
<reference evidence="3" key="2">
    <citation type="submission" date="2020-09" db="EMBL/GenBank/DDBJ databases">
        <authorList>
            <person name="Kikuchi T."/>
        </authorList>
    </citation>
    <scope>NUCLEOTIDE SEQUENCE</scope>
    <source>
        <strain evidence="3">Ka4C1</strain>
    </source>
</reference>
<sequence length="679" mass="78393">MFVDIQGLRCVAVVAVVLFHMWPKNFASGFLGVDVFFVISGFLMHHILSSKALTTHTALQFYHRRISRIVPAYLFTILMTALATLFVYTPTEFKKILTELLAASTFSSNIFGLTKVDYFNTNAQYRPFLHTWSLSAELQFYILVPLLFAAYQLIKRANRNAGVLFLCLIMVASFVFQSILASDPNLIHMHVLSRIWQFLIGFVVNIARPMTPDSIKHLHTDLKPTPTRGSKYCLNRKNLLALFLAMQLLTKMTSLLWLDRLICTLTTGLFIFLKGSCIFECSPMVFIGDISYSIYLLHWPMITIYKLVYVKLAETPTVSDGFMLIQVCIFLSVFFEDFFKKLASHCSSFRRLATACLALYLGLAIASILLIRSAQTIPKIRVENSNAEKILLSALEVFETRHNVNLTRQQIFEFNQKIHDFSLLFYNKNHLFNRTSTKPSKIYHQIEGSGNLEIVLIGNSLAGDLYFGMWAKMRNRFKRLTLYFSAGILPFRADEEGDHSADFLDFLSNFDRPIDLLIVRNAHNRVRYEQSYVQNKMTKDMNLFYSNLNTLGPKNIVLGMAEYESFFHYQQFQQTYLKNGDFSDLNYSLKQGSFNKARYVRFHGTWSYPRSRCVYSMEFMERERERDVPSVNCFPSCFSPMIENVRWRDPEAESMNHDTVTFSEVLSHTLISVVVVVVE</sequence>
<evidence type="ECO:0000313" key="5">
    <source>
        <dbReference type="Proteomes" id="UP000659654"/>
    </source>
</evidence>
<dbReference type="EMBL" id="CAJFDI010000003">
    <property type="protein sequence ID" value="CAD5219271.1"/>
    <property type="molecule type" value="Genomic_DNA"/>
</dbReference>
<protein>
    <submittedName>
        <fullName evidence="3">(pine wood nematode) hypothetical protein</fullName>
    </submittedName>
    <submittedName>
        <fullName evidence="6">Acyl_transf_3 domain-containing protein</fullName>
    </submittedName>
</protein>
<name>A0A1I7RQD0_BURXY</name>
<dbReference type="Proteomes" id="UP000582659">
    <property type="component" value="Unassembled WGS sequence"/>
</dbReference>
<feature type="transmembrane region" description="Helical" evidence="1">
    <location>
        <begin position="264"/>
        <end position="285"/>
    </location>
</feature>
<dbReference type="GO" id="GO:0000271">
    <property type="term" value="P:polysaccharide biosynthetic process"/>
    <property type="evidence" value="ECO:0007669"/>
    <property type="project" value="TreeGrafter"/>
</dbReference>
<keyword evidence="1" id="KW-0812">Transmembrane</keyword>
<evidence type="ECO:0000313" key="6">
    <source>
        <dbReference type="WBParaSite" id="BXY_0292300.1"/>
    </source>
</evidence>
<dbReference type="GO" id="GO:0016020">
    <property type="term" value="C:membrane"/>
    <property type="evidence" value="ECO:0007669"/>
    <property type="project" value="TreeGrafter"/>
</dbReference>
<keyword evidence="1" id="KW-1133">Transmembrane helix</keyword>
<dbReference type="InterPro" id="IPR050879">
    <property type="entry name" value="Acyltransferase_3"/>
</dbReference>
<feature type="transmembrane region" description="Helical" evidence="1">
    <location>
        <begin position="7"/>
        <end position="23"/>
    </location>
</feature>
<evidence type="ECO:0000256" key="1">
    <source>
        <dbReference type="SAM" id="Phobius"/>
    </source>
</evidence>
<feature type="transmembrane region" description="Helical" evidence="1">
    <location>
        <begin position="138"/>
        <end position="154"/>
    </location>
</feature>
<proteinExistence type="predicted"/>
<feature type="transmembrane region" description="Helical" evidence="1">
    <location>
        <begin position="351"/>
        <end position="371"/>
    </location>
</feature>
<dbReference type="OrthoDB" id="92766at2759"/>
<dbReference type="PANTHER" id="PTHR23028">
    <property type="entry name" value="ACETYLTRANSFERASE"/>
    <property type="match status" value="1"/>
</dbReference>
<dbReference type="EMBL" id="CAJFCV020000003">
    <property type="protein sequence ID" value="CAG9104384.1"/>
    <property type="molecule type" value="Genomic_DNA"/>
</dbReference>
<dbReference type="GO" id="GO:0016747">
    <property type="term" value="F:acyltransferase activity, transferring groups other than amino-acyl groups"/>
    <property type="evidence" value="ECO:0007669"/>
    <property type="project" value="InterPro"/>
</dbReference>
<keyword evidence="5" id="KW-1185">Reference proteome</keyword>
<gene>
    <name evidence="3" type="ORF">BXYJ_LOCUS5595</name>
</gene>
<dbReference type="PANTHER" id="PTHR23028:SF53">
    <property type="entry name" value="ACYL_TRANSF_3 DOMAIN-CONTAINING PROTEIN"/>
    <property type="match status" value="1"/>
</dbReference>
<feature type="transmembrane region" description="Helical" evidence="1">
    <location>
        <begin position="161"/>
        <end position="180"/>
    </location>
</feature>
<organism evidence="4 6">
    <name type="scientific">Bursaphelenchus xylophilus</name>
    <name type="common">Pinewood nematode worm</name>
    <name type="synonym">Aphelenchoides xylophilus</name>
    <dbReference type="NCBI Taxonomy" id="6326"/>
    <lineage>
        <taxon>Eukaryota</taxon>
        <taxon>Metazoa</taxon>
        <taxon>Ecdysozoa</taxon>
        <taxon>Nematoda</taxon>
        <taxon>Chromadorea</taxon>
        <taxon>Rhabditida</taxon>
        <taxon>Tylenchina</taxon>
        <taxon>Tylenchomorpha</taxon>
        <taxon>Aphelenchoidea</taxon>
        <taxon>Aphelenchoididae</taxon>
        <taxon>Bursaphelenchus</taxon>
    </lineage>
</organism>
<feature type="transmembrane region" description="Helical" evidence="1">
    <location>
        <begin position="29"/>
        <end position="48"/>
    </location>
</feature>
<dbReference type="WBParaSite" id="BXY_0292300.1">
    <property type="protein sequence ID" value="BXY_0292300.1"/>
    <property type="gene ID" value="BXY_0292300"/>
</dbReference>
<dbReference type="AlphaFoldDB" id="A0A1I7RQD0"/>
<accession>A0A1I7RQD0</accession>
<keyword evidence="1" id="KW-0472">Membrane</keyword>
<feature type="domain" description="Acyltransferase 3" evidence="2">
    <location>
        <begin position="4"/>
        <end position="331"/>
    </location>
</feature>
<evidence type="ECO:0000313" key="3">
    <source>
        <dbReference type="EMBL" id="CAD5219271.1"/>
    </source>
</evidence>
<dbReference type="InterPro" id="IPR002656">
    <property type="entry name" value="Acyl_transf_3_dom"/>
</dbReference>
<feature type="transmembrane region" description="Helical" evidence="1">
    <location>
        <begin position="69"/>
        <end position="88"/>
    </location>
</feature>
<evidence type="ECO:0000259" key="2">
    <source>
        <dbReference type="Pfam" id="PF01757"/>
    </source>
</evidence>
<reference evidence="6" key="1">
    <citation type="submission" date="2016-11" db="UniProtKB">
        <authorList>
            <consortium name="WormBaseParasite"/>
        </authorList>
    </citation>
    <scope>IDENTIFICATION</scope>
</reference>
<feature type="transmembrane region" description="Helical" evidence="1">
    <location>
        <begin position="321"/>
        <end position="339"/>
    </location>
</feature>
<dbReference type="Proteomes" id="UP000659654">
    <property type="component" value="Unassembled WGS sequence"/>
</dbReference>
<dbReference type="Proteomes" id="UP000095284">
    <property type="component" value="Unplaced"/>
</dbReference>